<dbReference type="PANTHER" id="PTHR34282:SF2">
    <property type="entry name" value="DUF3741 DOMAIN-CONTAINING PROTEIN"/>
    <property type="match status" value="1"/>
</dbReference>
<evidence type="ECO:0000256" key="1">
    <source>
        <dbReference type="SAM" id="MobiDB-lite"/>
    </source>
</evidence>
<feature type="compositionally biased region" description="Low complexity" evidence="1">
    <location>
        <begin position="334"/>
        <end position="347"/>
    </location>
</feature>
<dbReference type="Proteomes" id="UP001367508">
    <property type="component" value="Unassembled WGS sequence"/>
</dbReference>
<feature type="compositionally biased region" description="Polar residues" evidence="1">
    <location>
        <begin position="643"/>
        <end position="662"/>
    </location>
</feature>
<sequence length="952" mass="107851">MNWLRGAIVHSVTDSGAFETTAFALFCFALLLWHSETFMYDQSHLLPLSVLHTILPVLEARCAATCYPSHSQSHKVNAHIVLRLTFLASGFGIAAADNDEWLKRKTRWDNKQALFLSDNIPQDSVMYRPFMTCDDPKGVVECGAIRKYRTNSQKMKDKTKTRRPAETSLANQTDKEEKVSKGYTKRCFDPSSLQLMEVSRGAQRLNSMIDSWSKGLRYDGSSEDIAKDLLKGALDLQESLIMLRKVQEASQQMARLKRRQNEKPERGRIDANMIDRTTHCNQFGEQSYPMGFQRQWPSADGSSSSCNEELKKVIKESLVRQNLLANTANEGLDSASAFHSTNSSHSSGVWNDRLSDSSFSPTTSRKEKGSNLVAKLMGLEEAPSRSFSGVMQKQLESQKILNQKRPIFEIDVPKVRKNMDKVNPQQKMTLKEILETTHFSGLLKKSSEREPKFQVHHSSDHHYKHFDDLPPIVLMKPRCTPYKEHVKSYEPIVPPEEFSHRNLKAKAVPSKTIKHREGSTIKMGKEMEEHVSKRVTKEERTKLLREVMELEAKEIKPIENEKAPGGKVKVKNHVSHKSQVNETVDKKAKIKTLTISRKLPEKEVSKPKIVTKSQDQGEISSTGTKLRKPQSGSRMNKSVIPSRKSTASNSNTIPKPRSQKINNSKEQKKNQMKKQRSVAEPEAAKPVDEQLGQEEEEEARSVHVPCKEDYPEIRIITTITDDLTMEHEEVDSSANKIRENCEQSQSSSGDDIMMLKSEHENDVTPSEEAHDSTNMSEAYCKAEKDIAELKYLLLTSQSFIGHAEELLNLDVDCPKILPKSETKEIANLRLYLDCANELTEIESLQKSQTVHPLLLTCAGNSRLHISLSRLIDEVYNAIENLTSYSENSCKKLASDNIYAMMERDINSNNGLLNGIWNWGWRHGFSADEAEQVVNEVENLVLSELIEEIIVNS</sequence>
<reference evidence="2 3" key="1">
    <citation type="submission" date="2024-01" db="EMBL/GenBank/DDBJ databases">
        <title>The genomes of 5 underutilized Papilionoideae crops provide insights into root nodulation and disease resistanc.</title>
        <authorList>
            <person name="Jiang F."/>
        </authorList>
    </citation>
    <scope>NUCLEOTIDE SEQUENCE [LARGE SCALE GENOMIC DNA]</scope>
    <source>
        <strain evidence="2">LVBAO_FW01</strain>
        <tissue evidence="2">Leaves</tissue>
    </source>
</reference>
<accession>A0AAN9KBJ5</accession>
<feature type="region of interest" description="Disordered" evidence="1">
    <location>
        <begin position="334"/>
        <end position="368"/>
    </location>
</feature>
<evidence type="ECO:0000313" key="2">
    <source>
        <dbReference type="EMBL" id="KAK7314457.1"/>
    </source>
</evidence>
<keyword evidence="3" id="KW-1185">Reference proteome</keyword>
<feature type="region of interest" description="Disordered" evidence="1">
    <location>
        <begin position="152"/>
        <end position="182"/>
    </location>
</feature>
<gene>
    <name evidence="2" type="ORF">VNO77_32981</name>
</gene>
<protein>
    <recommendedName>
        <fullName evidence="4">DUF4378 domain-containing protein</fullName>
    </recommendedName>
</protein>
<feature type="compositionally biased region" description="Basic and acidic residues" evidence="1">
    <location>
        <begin position="677"/>
        <end position="688"/>
    </location>
</feature>
<dbReference type="EMBL" id="JAYMYQ010000008">
    <property type="protein sequence ID" value="KAK7314457.1"/>
    <property type="molecule type" value="Genomic_DNA"/>
</dbReference>
<dbReference type="AlphaFoldDB" id="A0AAN9KBJ5"/>
<dbReference type="PANTHER" id="PTHR34282">
    <property type="entry name" value="OS01G0228800 PROTEIN-RELATED"/>
    <property type="match status" value="1"/>
</dbReference>
<comment type="caution">
    <text evidence="2">The sequence shown here is derived from an EMBL/GenBank/DDBJ whole genome shotgun (WGS) entry which is preliminary data.</text>
</comment>
<name>A0AAN9KBJ5_CANGL</name>
<evidence type="ECO:0000313" key="3">
    <source>
        <dbReference type="Proteomes" id="UP001367508"/>
    </source>
</evidence>
<proteinExistence type="predicted"/>
<organism evidence="2 3">
    <name type="scientific">Canavalia gladiata</name>
    <name type="common">Sword bean</name>
    <name type="synonym">Dolichos gladiatus</name>
    <dbReference type="NCBI Taxonomy" id="3824"/>
    <lineage>
        <taxon>Eukaryota</taxon>
        <taxon>Viridiplantae</taxon>
        <taxon>Streptophyta</taxon>
        <taxon>Embryophyta</taxon>
        <taxon>Tracheophyta</taxon>
        <taxon>Spermatophyta</taxon>
        <taxon>Magnoliopsida</taxon>
        <taxon>eudicotyledons</taxon>
        <taxon>Gunneridae</taxon>
        <taxon>Pentapetalae</taxon>
        <taxon>rosids</taxon>
        <taxon>fabids</taxon>
        <taxon>Fabales</taxon>
        <taxon>Fabaceae</taxon>
        <taxon>Papilionoideae</taxon>
        <taxon>50 kb inversion clade</taxon>
        <taxon>NPAAA clade</taxon>
        <taxon>indigoferoid/millettioid clade</taxon>
        <taxon>Phaseoleae</taxon>
        <taxon>Canavalia</taxon>
    </lineage>
</organism>
<evidence type="ECO:0008006" key="4">
    <source>
        <dbReference type="Google" id="ProtNLM"/>
    </source>
</evidence>
<feature type="region of interest" description="Disordered" evidence="1">
    <location>
        <begin position="562"/>
        <end position="585"/>
    </location>
</feature>
<feature type="region of interest" description="Disordered" evidence="1">
    <location>
        <begin position="603"/>
        <end position="702"/>
    </location>
</feature>
<feature type="compositionally biased region" description="Polar residues" evidence="1">
    <location>
        <begin position="611"/>
        <end position="636"/>
    </location>
</feature>